<dbReference type="EMBL" id="JARKIB010000372">
    <property type="protein sequence ID" value="KAJ7712258.1"/>
    <property type="molecule type" value="Genomic_DNA"/>
</dbReference>
<evidence type="ECO:0000313" key="3">
    <source>
        <dbReference type="Proteomes" id="UP001215598"/>
    </source>
</evidence>
<evidence type="ECO:0000313" key="2">
    <source>
        <dbReference type="EMBL" id="KAJ7712258.1"/>
    </source>
</evidence>
<keyword evidence="3" id="KW-1185">Reference proteome</keyword>
<dbReference type="AlphaFoldDB" id="A0AAD7H554"/>
<proteinExistence type="predicted"/>
<organism evidence="2 3">
    <name type="scientific">Mycena metata</name>
    <dbReference type="NCBI Taxonomy" id="1033252"/>
    <lineage>
        <taxon>Eukaryota</taxon>
        <taxon>Fungi</taxon>
        <taxon>Dikarya</taxon>
        <taxon>Basidiomycota</taxon>
        <taxon>Agaricomycotina</taxon>
        <taxon>Agaricomycetes</taxon>
        <taxon>Agaricomycetidae</taxon>
        <taxon>Agaricales</taxon>
        <taxon>Marasmiineae</taxon>
        <taxon>Mycenaceae</taxon>
        <taxon>Mycena</taxon>
    </lineage>
</organism>
<comment type="caution">
    <text evidence="2">The sequence shown here is derived from an EMBL/GenBank/DDBJ whole genome shotgun (WGS) entry which is preliminary data.</text>
</comment>
<gene>
    <name evidence="2" type="ORF">B0H16DRAFT_1625678</name>
</gene>
<feature type="compositionally biased region" description="Polar residues" evidence="1">
    <location>
        <begin position="84"/>
        <end position="93"/>
    </location>
</feature>
<dbReference type="Proteomes" id="UP001215598">
    <property type="component" value="Unassembled WGS sequence"/>
</dbReference>
<reference evidence="2" key="1">
    <citation type="submission" date="2023-03" db="EMBL/GenBank/DDBJ databases">
        <title>Massive genome expansion in bonnet fungi (Mycena s.s.) driven by repeated elements and novel gene families across ecological guilds.</title>
        <authorList>
            <consortium name="Lawrence Berkeley National Laboratory"/>
            <person name="Harder C.B."/>
            <person name="Miyauchi S."/>
            <person name="Viragh M."/>
            <person name="Kuo A."/>
            <person name="Thoen E."/>
            <person name="Andreopoulos B."/>
            <person name="Lu D."/>
            <person name="Skrede I."/>
            <person name="Drula E."/>
            <person name="Henrissat B."/>
            <person name="Morin E."/>
            <person name="Kohler A."/>
            <person name="Barry K."/>
            <person name="LaButti K."/>
            <person name="Morin E."/>
            <person name="Salamov A."/>
            <person name="Lipzen A."/>
            <person name="Mereny Z."/>
            <person name="Hegedus B."/>
            <person name="Baldrian P."/>
            <person name="Stursova M."/>
            <person name="Weitz H."/>
            <person name="Taylor A."/>
            <person name="Grigoriev I.V."/>
            <person name="Nagy L.G."/>
            <person name="Martin F."/>
            <person name="Kauserud H."/>
        </authorList>
    </citation>
    <scope>NUCLEOTIDE SEQUENCE</scope>
    <source>
        <strain evidence="2">CBHHK182m</strain>
    </source>
</reference>
<name>A0AAD7H554_9AGAR</name>
<protein>
    <submittedName>
        <fullName evidence="2">Uncharacterized protein</fullName>
    </submittedName>
</protein>
<accession>A0AAD7H554</accession>
<evidence type="ECO:0000256" key="1">
    <source>
        <dbReference type="SAM" id="MobiDB-lite"/>
    </source>
</evidence>
<feature type="region of interest" description="Disordered" evidence="1">
    <location>
        <begin position="27"/>
        <end position="93"/>
    </location>
</feature>
<feature type="compositionally biased region" description="Pro residues" evidence="1">
    <location>
        <begin position="38"/>
        <end position="58"/>
    </location>
</feature>
<sequence>MLVARCSAWSLQPLLCVARAWTDISLGSRVRKRRPPDRPPSPSLLLPPPPAPPLPPPSSAAHTDLAIAQDRSSRLRKKLRKISETVTSLNPPH</sequence>